<dbReference type="SUPFAM" id="SSF53474">
    <property type="entry name" value="alpha/beta-Hydrolases"/>
    <property type="match status" value="1"/>
</dbReference>
<evidence type="ECO:0000313" key="3">
    <source>
        <dbReference type="EMBL" id="SDC39251.1"/>
    </source>
</evidence>
<protein>
    <submittedName>
        <fullName evidence="3">Acetyl esterase/lipase</fullName>
    </submittedName>
</protein>
<evidence type="ECO:0000313" key="4">
    <source>
        <dbReference type="Proteomes" id="UP000198925"/>
    </source>
</evidence>
<dbReference type="Pfam" id="PF20434">
    <property type="entry name" value="BD-FAE"/>
    <property type="match status" value="1"/>
</dbReference>
<feature type="domain" description="BD-FAE-like" evidence="2">
    <location>
        <begin position="70"/>
        <end position="163"/>
    </location>
</feature>
<accession>A0A1G6L7S7</accession>
<keyword evidence="1" id="KW-0378">Hydrolase</keyword>
<gene>
    <name evidence="3" type="ORF">SAMN04487779_1001792</name>
</gene>
<sequence length="280" mass="29788">MAYDPLPPFWAGASLAERSAAYDNSTAVADSPALIAARNAEAAPFRAARAGHLDLAYGPTQRTAWDLFPAAEASAPCLVFIHGGYWQRNRREDFCAFMAGALERGWSAALPGYSLGPEATLTQIVGEIRAALDWLQAHGAEHGIGGKVVLSGWSAGGHLTAMALDHPVVTAGLAISGIFELAPIRDTDLNEKLALTEAELAALSPMRLPVVQKPLAIAYGTGELPELRRQSRDFHALRAEAHAPGPLIPVSGADHFRILEALKAKDGEMLRAAEDLLRFG</sequence>
<dbReference type="PANTHER" id="PTHR48081">
    <property type="entry name" value="AB HYDROLASE SUPERFAMILY PROTEIN C4A8.06C"/>
    <property type="match status" value="1"/>
</dbReference>
<dbReference type="EMBL" id="FMZX01000001">
    <property type="protein sequence ID" value="SDC39251.1"/>
    <property type="molecule type" value="Genomic_DNA"/>
</dbReference>
<dbReference type="InterPro" id="IPR049492">
    <property type="entry name" value="BD-FAE-like_dom"/>
</dbReference>
<dbReference type="InterPro" id="IPR050300">
    <property type="entry name" value="GDXG_lipolytic_enzyme"/>
</dbReference>
<dbReference type="PANTHER" id="PTHR48081:SF33">
    <property type="entry name" value="KYNURENINE FORMAMIDASE"/>
    <property type="match status" value="1"/>
</dbReference>
<dbReference type="RefSeq" id="WP_090660628.1">
    <property type="nucleotide sequence ID" value="NZ_FMZX01000001.1"/>
</dbReference>
<reference evidence="3 4" key="1">
    <citation type="submission" date="2016-10" db="EMBL/GenBank/DDBJ databases">
        <authorList>
            <person name="de Groot N.N."/>
        </authorList>
    </citation>
    <scope>NUCLEOTIDE SEQUENCE [LARGE SCALE GENOMIC DNA]</scope>
    <source>
        <strain evidence="3 4">CPCC 100156</strain>
    </source>
</reference>
<dbReference type="GO" id="GO:0016787">
    <property type="term" value="F:hydrolase activity"/>
    <property type="evidence" value="ECO:0007669"/>
    <property type="project" value="UniProtKB-KW"/>
</dbReference>
<proteinExistence type="predicted"/>
<keyword evidence="4" id="KW-1185">Reference proteome</keyword>
<evidence type="ECO:0000259" key="2">
    <source>
        <dbReference type="Pfam" id="PF20434"/>
    </source>
</evidence>
<name>A0A1G6L7S7_9PROT</name>
<dbReference type="AlphaFoldDB" id="A0A1G6L7S7"/>
<dbReference type="Proteomes" id="UP000198925">
    <property type="component" value="Unassembled WGS sequence"/>
</dbReference>
<dbReference type="InterPro" id="IPR029058">
    <property type="entry name" value="AB_hydrolase_fold"/>
</dbReference>
<organism evidence="3 4">
    <name type="scientific">Belnapia rosea</name>
    <dbReference type="NCBI Taxonomy" id="938405"/>
    <lineage>
        <taxon>Bacteria</taxon>
        <taxon>Pseudomonadati</taxon>
        <taxon>Pseudomonadota</taxon>
        <taxon>Alphaproteobacteria</taxon>
        <taxon>Acetobacterales</taxon>
        <taxon>Roseomonadaceae</taxon>
        <taxon>Belnapia</taxon>
    </lineage>
</organism>
<dbReference type="Gene3D" id="3.40.50.1820">
    <property type="entry name" value="alpha/beta hydrolase"/>
    <property type="match status" value="1"/>
</dbReference>
<evidence type="ECO:0000256" key="1">
    <source>
        <dbReference type="ARBA" id="ARBA00022801"/>
    </source>
</evidence>
<dbReference type="STRING" id="938405.SAMN02927895_03747"/>